<keyword evidence="1 3" id="KW-0378">Hydrolase</keyword>
<dbReference type="RefSeq" id="WP_119970476.1">
    <property type="nucleotide sequence ID" value="NZ_CP032416.1"/>
</dbReference>
<gene>
    <name evidence="3" type="ORF">D4Z93_03660</name>
</gene>
<dbReference type="KEGG" id="cfer:D4Z93_03660"/>
<protein>
    <submittedName>
        <fullName evidence="3">Alpha/beta hydrolase</fullName>
    </submittedName>
</protein>
<evidence type="ECO:0000313" key="4">
    <source>
        <dbReference type="Proteomes" id="UP000266301"/>
    </source>
</evidence>
<dbReference type="SUPFAM" id="SSF53474">
    <property type="entry name" value="alpha/beta-Hydrolases"/>
    <property type="match status" value="1"/>
</dbReference>
<dbReference type="GO" id="GO:0016787">
    <property type="term" value="F:hydrolase activity"/>
    <property type="evidence" value="ECO:0007669"/>
    <property type="project" value="UniProtKB-KW"/>
</dbReference>
<dbReference type="GO" id="GO:0016020">
    <property type="term" value="C:membrane"/>
    <property type="evidence" value="ECO:0007669"/>
    <property type="project" value="TreeGrafter"/>
</dbReference>
<dbReference type="Gene3D" id="3.40.50.1820">
    <property type="entry name" value="alpha/beta hydrolase"/>
    <property type="match status" value="1"/>
</dbReference>
<dbReference type="OrthoDB" id="9773293at2"/>
<accession>A0A386H286</accession>
<dbReference type="InterPro" id="IPR050266">
    <property type="entry name" value="AB_hydrolase_sf"/>
</dbReference>
<sequence>MGYYVQVEPEVKVYVEDINPFGNKTIVFLHGWPANHNLFEYQFNILPRYGYRCIGIDQRGFGKSDKPFTGYDYNTLSDDISQVIKTLKLKKFMLAGHSTGGAIAVRYMLRHKGYGVSKLALFAAAVPSLIKRTNFPYGLEKETVINIINQTYEDRPKMLSDFGDIFFFQHVTEPFVSWFLNLGFKAASWATIEVANTWIQEELFKDLTSIRVSTLILHGIHDKIVPFELGEIQEKSIKNSLLIPFQYSGHGLFYEEKDKFNKELMKFF</sequence>
<feature type="domain" description="AB hydrolase-1" evidence="2">
    <location>
        <begin position="25"/>
        <end position="124"/>
    </location>
</feature>
<dbReference type="PRINTS" id="PR00412">
    <property type="entry name" value="EPOXHYDRLASE"/>
</dbReference>
<organism evidence="3 4">
    <name type="scientific">Clostridium fermenticellae</name>
    <dbReference type="NCBI Taxonomy" id="2068654"/>
    <lineage>
        <taxon>Bacteria</taxon>
        <taxon>Bacillati</taxon>
        <taxon>Bacillota</taxon>
        <taxon>Clostridia</taxon>
        <taxon>Eubacteriales</taxon>
        <taxon>Clostridiaceae</taxon>
        <taxon>Clostridium</taxon>
    </lineage>
</organism>
<dbReference type="PRINTS" id="PR00111">
    <property type="entry name" value="ABHYDROLASE"/>
</dbReference>
<name>A0A386H286_9CLOT</name>
<dbReference type="Proteomes" id="UP000266301">
    <property type="component" value="Chromosome"/>
</dbReference>
<evidence type="ECO:0000256" key="1">
    <source>
        <dbReference type="ARBA" id="ARBA00022801"/>
    </source>
</evidence>
<dbReference type="EMBL" id="CP032416">
    <property type="protein sequence ID" value="AYD39665.1"/>
    <property type="molecule type" value="Genomic_DNA"/>
</dbReference>
<evidence type="ECO:0000259" key="2">
    <source>
        <dbReference type="Pfam" id="PF00561"/>
    </source>
</evidence>
<proteinExistence type="predicted"/>
<dbReference type="InterPro" id="IPR000073">
    <property type="entry name" value="AB_hydrolase_1"/>
</dbReference>
<dbReference type="AlphaFoldDB" id="A0A386H286"/>
<evidence type="ECO:0000313" key="3">
    <source>
        <dbReference type="EMBL" id="AYD39665.1"/>
    </source>
</evidence>
<dbReference type="PANTHER" id="PTHR43798:SF31">
    <property type="entry name" value="AB HYDROLASE SUPERFAMILY PROTEIN YCLE"/>
    <property type="match status" value="1"/>
</dbReference>
<keyword evidence="4" id="KW-1185">Reference proteome</keyword>
<dbReference type="InterPro" id="IPR000639">
    <property type="entry name" value="Epox_hydrolase-like"/>
</dbReference>
<reference evidence="3 4" key="1">
    <citation type="journal article" date="2019" name="Int. J. Syst. Evol. Microbiol.">
        <title>Clostridium fermenticellae sp. nov., isolated from the mud in a fermentation cellar for the production of the Chinese liquor, baijiu.</title>
        <authorList>
            <person name="Xu P.X."/>
            <person name="Chai L.J."/>
            <person name="Qiu T."/>
            <person name="Zhang X.J."/>
            <person name="Lu Z.M."/>
            <person name="Xiao C."/>
            <person name="Wang S.T."/>
            <person name="Shen C.H."/>
            <person name="Shi J.S."/>
            <person name="Xu Z.H."/>
        </authorList>
    </citation>
    <scope>NUCLEOTIDE SEQUENCE [LARGE SCALE GENOMIC DNA]</scope>
    <source>
        <strain evidence="3 4">JN500901</strain>
    </source>
</reference>
<dbReference type="Pfam" id="PF00561">
    <property type="entry name" value="Abhydrolase_1"/>
    <property type="match status" value="1"/>
</dbReference>
<dbReference type="PANTHER" id="PTHR43798">
    <property type="entry name" value="MONOACYLGLYCEROL LIPASE"/>
    <property type="match status" value="1"/>
</dbReference>
<dbReference type="InterPro" id="IPR029058">
    <property type="entry name" value="AB_hydrolase_fold"/>
</dbReference>